<dbReference type="InterPro" id="IPR001315">
    <property type="entry name" value="CARD"/>
</dbReference>
<organism evidence="2 3">
    <name type="scientific">Lingula anatina</name>
    <name type="common">Brachiopod</name>
    <name type="synonym">Lingula unguis</name>
    <dbReference type="NCBI Taxonomy" id="7574"/>
    <lineage>
        <taxon>Eukaryota</taxon>
        <taxon>Metazoa</taxon>
        <taxon>Spiralia</taxon>
        <taxon>Lophotrochozoa</taxon>
        <taxon>Brachiopoda</taxon>
        <taxon>Linguliformea</taxon>
        <taxon>Lingulata</taxon>
        <taxon>Lingulida</taxon>
        <taxon>Linguloidea</taxon>
        <taxon>Lingulidae</taxon>
        <taxon>Lingula</taxon>
    </lineage>
</organism>
<dbReference type="OrthoDB" id="100767at2759"/>
<evidence type="ECO:0000313" key="2">
    <source>
        <dbReference type="Proteomes" id="UP000085678"/>
    </source>
</evidence>
<dbReference type="CDD" id="cd01671">
    <property type="entry name" value="CARD"/>
    <property type="match status" value="1"/>
</dbReference>
<dbReference type="Proteomes" id="UP000085678">
    <property type="component" value="Unplaced"/>
</dbReference>
<gene>
    <name evidence="3" type="primary">LOC106175481</name>
</gene>
<evidence type="ECO:0000313" key="3">
    <source>
        <dbReference type="RefSeq" id="XP_013412966.1"/>
    </source>
</evidence>
<reference evidence="3" key="1">
    <citation type="submission" date="2025-08" db="UniProtKB">
        <authorList>
            <consortium name="RefSeq"/>
        </authorList>
    </citation>
    <scope>IDENTIFICATION</scope>
    <source>
        <tissue evidence="3">Gonads</tissue>
    </source>
</reference>
<dbReference type="InterPro" id="IPR027417">
    <property type="entry name" value="P-loop_NTPase"/>
</dbReference>
<dbReference type="PANTHER" id="PTHR47691:SF3">
    <property type="entry name" value="HTH-TYPE TRANSCRIPTIONAL REGULATOR RV0890C-RELATED"/>
    <property type="match status" value="1"/>
</dbReference>
<dbReference type="RefSeq" id="XP_013412966.1">
    <property type="nucleotide sequence ID" value="XM_013557512.1"/>
</dbReference>
<dbReference type="Gene3D" id="1.10.533.10">
    <property type="entry name" value="Death Domain, Fas"/>
    <property type="match status" value="1"/>
</dbReference>
<dbReference type="SUPFAM" id="SSF47986">
    <property type="entry name" value="DEATH domain"/>
    <property type="match status" value="1"/>
</dbReference>
<proteinExistence type="predicted"/>
<evidence type="ECO:0000259" key="1">
    <source>
        <dbReference type="PROSITE" id="PS50209"/>
    </source>
</evidence>
<feature type="domain" description="CARD" evidence="1">
    <location>
        <begin position="13"/>
        <end position="83"/>
    </location>
</feature>
<dbReference type="InterPro" id="IPR011029">
    <property type="entry name" value="DEATH-like_dom_sf"/>
</dbReference>
<dbReference type="KEGG" id="lak:106175481"/>
<dbReference type="GeneID" id="106175481"/>
<dbReference type="GO" id="GO:0042981">
    <property type="term" value="P:regulation of apoptotic process"/>
    <property type="evidence" value="ECO:0007669"/>
    <property type="project" value="InterPro"/>
</dbReference>
<sequence length="249" mass="28736">MARLLLLNYQVRLQRKWYELCDGLAGGFALSLGQLLVQKGVLTVQEKDQINPEWTRLQQNEKLLKFILYSDDETYERFLQVLEGHLPWMADELHEDVPGEELQRHQDAVKRTCTLPSKLSHFTDREEERRQITTWLTDSRNTRTVIVQGHGGLGKTAIAIQVGYELLQSYGVRVVRARLQNVKTTFDILYSVLSSFNDVTLDLAEIGSRNSILEGILRNLLQRRAFLYHARNSEILYKEKTNGPGDGEY</sequence>
<keyword evidence="2" id="KW-1185">Reference proteome</keyword>
<dbReference type="SUPFAM" id="SSF52540">
    <property type="entry name" value="P-loop containing nucleoside triphosphate hydrolases"/>
    <property type="match status" value="1"/>
</dbReference>
<accession>A0A1S3JS82</accession>
<dbReference type="Pfam" id="PF00619">
    <property type="entry name" value="CARD"/>
    <property type="match status" value="1"/>
</dbReference>
<dbReference type="PROSITE" id="PS50209">
    <property type="entry name" value="CARD"/>
    <property type="match status" value="1"/>
</dbReference>
<dbReference type="Gene3D" id="3.40.50.300">
    <property type="entry name" value="P-loop containing nucleotide triphosphate hydrolases"/>
    <property type="match status" value="1"/>
</dbReference>
<name>A0A1S3JS82_LINAN</name>
<dbReference type="InParanoid" id="A0A1S3JS82"/>
<dbReference type="PANTHER" id="PTHR47691">
    <property type="entry name" value="REGULATOR-RELATED"/>
    <property type="match status" value="1"/>
</dbReference>
<protein>
    <submittedName>
        <fullName evidence="3">Uncharacterized protein LOC106175481</fullName>
    </submittedName>
</protein>
<dbReference type="AlphaFoldDB" id="A0A1S3JS82"/>